<feature type="transmembrane region" description="Helical" evidence="9">
    <location>
        <begin position="409"/>
        <end position="428"/>
    </location>
</feature>
<keyword evidence="2" id="KW-1003">Cell membrane</keyword>
<evidence type="ECO:0000256" key="6">
    <source>
        <dbReference type="ARBA" id="ARBA00023136"/>
    </source>
</evidence>
<evidence type="ECO:0000256" key="5">
    <source>
        <dbReference type="ARBA" id="ARBA00022989"/>
    </source>
</evidence>
<keyword evidence="6 9" id="KW-0472">Membrane</keyword>
<evidence type="ECO:0000256" key="8">
    <source>
        <dbReference type="SAM" id="MobiDB-lite"/>
    </source>
</evidence>
<reference evidence="12 13" key="1">
    <citation type="submission" date="2019-06" db="EMBL/GenBank/DDBJ databases">
        <title>Sequencing the genomes of 1000 actinobacteria strains.</title>
        <authorList>
            <person name="Klenk H.-P."/>
        </authorList>
    </citation>
    <scope>NUCLEOTIDE SEQUENCE [LARGE SCALE GENOMIC DNA]</scope>
    <source>
        <strain evidence="12 13">DSM 44826</strain>
    </source>
</reference>
<dbReference type="GO" id="GO:0022857">
    <property type="term" value="F:transmembrane transporter activity"/>
    <property type="evidence" value="ECO:0007669"/>
    <property type="project" value="InterPro"/>
</dbReference>
<evidence type="ECO:0000256" key="4">
    <source>
        <dbReference type="ARBA" id="ARBA00022692"/>
    </source>
</evidence>
<dbReference type="Pfam" id="PF12821">
    <property type="entry name" value="ThrE_2"/>
    <property type="match status" value="1"/>
</dbReference>
<organism evidence="12 13">
    <name type="scientific">Kitasatospora viridis</name>
    <dbReference type="NCBI Taxonomy" id="281105"/>
    <lineage>
        <taxon>Bacteria</taxon>
        <taxon>Bacillati</taxon>
        <taxon>Actinomycetota</taxon>
        <taxon>Actinomycetes</taxon>
        <taxon>Kitasatosporales</taxon>
        <taxon>Streptomycetaceae</taxon>
        <taxon>Kitasatospora</taxon>
    </lineage>
</organism>
<protein>
    <submittedName>
        <fullName evidence="12">Uncharacterized membrane protein YjjP (DUF1212 family)</fullName>
    </submittedName>
</protein>
<feature type="transmembrane region" description="Helical" evidence="9">
    <location>
        <begin position="258"/>
        <end position="277"/>
    </location>
</feature>
<evidence type="ECO:0000256" key="3">
    <source>
        <dbReference type="ARBA" id="ARBA00022519"/>
    </source>
</evidence>
<evidence type="ECO:0000256" key="9">
    <source>
        <dbReference type="SAM" id="Phobius"/>
    </source>
</evidence>
<evidence type="ECO:0000313" key="13">
    <source>
        <dbReference type="Proteomes" id="UP000317940"/>
    </source>
</evidence>
<evidence type="ECO:0000256" key="7">
    <source>
        <dbReference type="ARBA" id="ARBA00034125"/>
    </source>
</evidence>
<comment type="similarity">
    <text evidence="7">Belongs to the ThrE exporter (TC 2.A.79) family.</text>
</comment>
<dbReference type="InterPro" id="IPR050539">
    <property type="entry name" value="ThrE_Dicarb/AminoAcid_Exp"/>
</dbReference>
<evidence type="ECO:0000259" key="11">
    <source>
        <dbReference type="Pfam" id="PF12821"/>
    </source>
</evidence>
<feature type="transmembrane region" description="Helical" evidence="9">
    <location>
        <begin position="204"/>
        <end position="223"/>
    </location>
</feature>
<dbReference type="EMBL" id="VIWT01000006">
    <property type="protein sequence ID" value="TWF73269.1"/>
    <property type="molecule type" value="Genomic_DNA"/>
</dbReference>
<feature type="transmembrane region" description="Helical" evidence="9">
    <location>
        <begin position="283"/>
        <end position="303"/>
    </location>
</feature>
<dbReference type="PANTHER" id="PTHR34390:SF1">
    <property type="entry name" value="SUCCINATE TRANSPORTER SUBUNIT YJJB-RELATED"/>
    <property type="match status" value="1"/>
</dbReference>
<dbReference type="RefSeq" id="WP_145911221.1">
    <property type="nucleotide sequence ID" value="NZ_BAAAMZ010000005.1"/>
</dbReference>
<keyword evidence="5 9" id="KW-1133">Transmembrane helix</keyword>
<evidence type="ECO:0000256" key="2">
    <source>
        <dbReference type="ARBA" id="ARBA00022475"/>
    </source>
</evidence>
<evidence type="ECO:0000259" key="10">
    <source>
        <dbReference type="Pfam" id="PF06738"/>
    </source>
</evidence>
<name>A0A561SEI2_9ACTN</name>
<gene>
    <name evidence="12" type="ORF">FHX73_16420</name>
</gene>
<feature type="region of interest" description="Disordered" evidence="8">
    <location>
        <begin position="1"/>
        <end position="86"/>
    </location>
</feature>
<sequence>MSDNEQPGPRAGSDRRAPRSRGARHRIPAPAPAREQARPTAEAVPVSSGEGADGGAWSDRVLPLLRTPSTARPPAPDGSGSDRPEPADAAAVLDLALLVGELMLASGEAAEDVEAAMLAVTRAYRVGPCVPQVMFTRVAICYQPGTAEPPLTAECSVRRPAADYGRLTALFRLVTEITAGGIGLDDAQRRLAAVRRRGRRYPGWVQAVACALLAGAATLLVGGRADVRAWLVFGSAVLAALAGDRLAALVARHDLPEFYRFVVAAAPAAVIGILLSFNGLHLRGSVVITGGLYALLPGWPMVAATQDGLAGFYLTAAARLLESMYLMIAVVIGVMAVLYVGVNNGADLAAGDLPARASDPPLQLTAAVLLTLGWAVLLNTDPGALPAVLLNSAAAWTTYGVVVRAGGEPIMATGLAAVLVGLSGQLMARVRGSSTLPHITAALGPLLPGSVLYFGLLAFVRGRSDAGLRGVGCASAIAMALAIGVNLGREVARLFLPAPGVAAPVPEPRRGRHRR</sequence>
<evidence type="ECO:0000256" key="1">
    <source>
        <dbReference type="ARBA" id="ARBA00004651"/>
    </source>
</evidence>
<dbReference type="OrthoDB" id="9763957at2"/>
<dbReference type="InterPro" id="IPR024528">
    <property type="entry name" value="ThrE_2"/>
</dbReference>
<keyword evidence="3" id="KW-0997">Cell inner membrane</keyword>
<feature type="transmembrane region" description="Helical" evidence="9">
    <location>
        <begin position="229"/>
        <end position="251"/>
    </location>
</feature>
<feature type="transmembrane region" description="Helical" evidence="9">
    <location>
        <begin position="466"/>
        <end position="487"/>
    </location>
</feature>
<feature type="domain" description="Threonine/Serine exporter ThrE" evidence="11">
    <location>
        <begin position="364"/>
        <end position="487"/>
    </location>
</feature>
<feature type="compositionally biased region" description="Low complexity" evidence="8">
    <location>
        <begin position="32"/>
        <end position="43"/>
    </location>
</feature>
<dbReference type="Proteomes" id="UP000317940">
    <property type="component" value="Unassembled WGS sequence"/>
</dbReference>
<dbReference type="PANTHER" id="PTHR34390">
    <property type="entry name" value="UPF0442 PROTEIN YJJB-RELATED"/>
    <property type="match status" value="1"/>
</dbReference>
<feature type="compositionally biased region" description="Basic residues" evidence="8">
    <location>
        <begin position="18"/>
        <end position="27"/>
    </location>
</feature>
<feature type="domain" description="Threonine/serine exporter-like N-terminal" evidence="10">
    <location>
        <begin position="94"/>
        <end position="339"/>
    </location>
</feature>
<dbReference type="AlphaFoldDB" id="A0A561SEI2"/>
<comment type="subcellular location">
    <subcellularLocation>
        <location evidence="1">Cell membrane</location>
        <topology evidence="1">Multi-pass membrane protein</topology>
    </subcellularLocation>
</comment>
<proteinExistence type="inferred from homology"/>
<comment type="caution">
    <text evidence="12">The sequence shown here is derived from an EMBL/GenBank/DDBJ whole genome shotgun (WGS) entry which is preliminary data.</text>
</comment>
<feature type="transmembrane region" description="Helical" evidence="9">
    <location>
        <begin position="324"/>
        <end position="342"/>
    </location>
</feature>
<dbReference type="GO" id="GO:0005886">
    <property type="term" value="C:plasma membrane"/>
    <property type="evidence" value="ECO:0007669"/>
    <property type="project" value="UniProtKB-SubCell"/>
</dbReference>
<dbReference type="GO" id="GO:0015744">
    <property type="term" value="P:succinate transport"/>
    <property type="evidence" value="ECO:0007669"/>
    <property type="project" value="TreeGrafter"/>
</dbReference>
<evidence type="ECO:0000313" key="12">
    <source>
        <dbReference type="EMBL" id="TWF73269.1"/>
    </source>
</evidence>
<feature type="transmembrane region" description="Helical" evidence="9">
    <location>
        <begin position="440"/>
        <end position="460"/>
    </location>
</feature>
<dbReference type="InterPro" id="IPR010619">
    <property type="entry name" value="ThrE-like_N"/>
</dbReference>
<keyword evidence="4 9" id="KW-0812">Transmembrane</keyword>
<dbReference type="Pfam" id="PF06738">
    <property type="entry name" value="ThrE"/>
    <property type="match status" value="1"/>
</dbReference>
<accession>A0A561SEI2</accession>
<keyword evidence="13" id="KW-1185">Reference proteome</keyword>